<name>A0A7K6MKY3_PANBI</name>
<dbReference type="AlphaFoldDB" id="A0A7K6MKY3"/>
<dbReference type="PANTHER" id="PTHR40389:SF3">
    <property type="entry name" value="IGE-BINDING PROTEIN"/>
    <property type="match status" value="1"/>
</dbReference>
<proteinExistence type="predicted"/>
<sequence>MERQAAYDLFAAFFQKRQVKGIDLQKELPGLLAYGYAKGVFANPHTVHELTEWRKFGDLLWQATLDDDKTAKKLGKFWRVVHNELLQHQAEKRAAEQASAAHTKNRSYGAPQTLPPPPPSTRLESELPCTPSALPAEPEPWPRAPPPVVLQQGAEPIRGAESHLAEAIARERREAWAALAKDGLEKGDNDVVSAATQLACPVTFQAQAGGGLLATITALDWKLLSQLRSTVSQFGVKSEPVRQMLDYIWNTQVLLPADCRGIAKLFFTQHQQLLFGAHWQSLVNECVTIQRQPGDPLYGVTVEELMGLGAFLRTEAQALIGPDKCREAMRLVRMAIDRVKERGGVPVYMGIKQGREESLGSFIDKAASAIERAGVPEYMRGALLKQCVLQNCNSATRNVINTLGANWTIEEALERMAQMPVGTQALLVDAIKKLGAGLEEQAKATQSQ</sequence>
<accession>A0A7K6MKY3</accession>
<dbReference type="Pfam" id="PF19317">
    <property type="entry name" value="Gag_p24_C"/>
    <property type="match status" value="1"/>
</dbReference>
<feature type="non-terminal residue" evidence="3">
    <location>
        <position position="448"/>
    </location>
</feature>
<evidence type="ECO:0000313" key="3">
    <source>
        <dbReference type="EMBL" id="NWW37369.1"/>
    </source>
</evidence>
<feature type="region of interest" description="Disordered" evidence="1">
    <location>
        <begin position="90"/>
        <end position="143"/>
    </location>
</feature>
<feature type="non-terminal residue" evidence="3">
    <location>
        <position position="1"/>
    </location>
</feature>
<dbReference type="InterPro" id="IPR008916">
    <property type="entry name" value="Retrov_capsid_C"/>
</dbReference>
<evidence type="ECO:0000313" key="4">
    <source>
        <dbReference type="Proteomes" id="UP000545574"/>
    </source>
</evidence>
<dbReference type="SUPFAM" id="SSF47943">
    <property type="entry name" value="Retrovirus capsid protein, N-terminal core domain"/>
    <property type="match status" value="1"/>
</dbReference>
<dbReference type="Gene3D" id="1.10.1200.30">
    <property type="match status" value="1"/>
</dbReference>
<dbReference type="SUPFAM" id="SSF47353">
    <property type="entry name" value="Retrovirus capsid dimerization domain-like"/>
    <property type="match status" value="1"/>
</dbReference>
<reference evidence="3 4" key="1">
    <citation type="submission" date="2019-09" db="EMBL/GenBank/DDBJ databases">
        <title>Bird 10,000 Genomes (B10K) Project - Family phase.</title>
        <authorList>
            <person name="Zhang G."/>
        </authorList>
    </citation>
    <scope>NUCLEOTIDE SEQUENCE [LARGE SCALE GENOMIC DNA]</scope>
    <source>
        <strain evidence="3">B10K-DU-030-18</strain>
    </source>
</reference>
<comment type="caution">
    <text evidence="3">The sequence shown here is derived from an EMBL/GenBank/DDBJ whole genome shotgun (WGS) entry which is preliminary data.</text>
</comment>
<feature type="domain" description="Retroviral nucleocapsid Gag protein p24 C-terminal" evidence="2">
    <location>
        <begin position="347"/>
        <end position="413"/>
    </location>
</feature>
<keyword evidence="4" id="KW-1185">Reference proteome</keyword>
<dbReference type="Proteomes" id="UP000545574">
    <property type="component" value="Unassembled WGS sequence"/>
</dbReference>
<dbReference type="Pfam" id="PF00607">
    <property type="entry name" value="Gag_p24"/>
    <property type="match status" value="1"/>
</dbReference>
<gene>
    <name evidence="3" type="primary">Ervk8</name>
    <name evidence="3" type="ORF">PANBIA_R10667</name>
</gene>
<organism evidence="3 4">
    <name type="scientific">Panurus biarmicus</name>
    <name type="common">Bearded tit</name>
    <dbReference type="NCBI Taxonomy" id="181101"/>
    <lineage>
        <taxon>Eukaryota</taxon>
        <taxon>Metazoa</taxon>
        <taxon>Chordata</taxon>
        <taxon>Craniata</taxon>
        <taxon>Vertebrata</taxon>
        <taxon>Euteleostomi</taxon>
        <taxon>Archelosauria</taxon>
        <taxon>Archosauria</taxon>
        <taxon>Dinosauria</taxon>
        <taxon>Saurischia</taxon>
        <taxon>Theropoda</taxon>
        <taxon>Coelurosauria</taxon>
        <taxon>Aves</taxon>
        <taxon>Neognathae</taxon>
        <taxon>Neoaves</taxon>
        <taxon>Telluraves</taxon>
        <taxon>Australaves</taxon>
        <taxon>Passeriformes</taxon>
        <taxon>Sylvioidea</taxon>
        <taxon>Sylviidae</taxon>
        <taxon>Sylviidae incertae sedis</taxon>
        <taxon>Panurus</taxon>
    </lineage>
</organism>
<dbReference type="InterPro" id="IPR050195">
    <property type="entry name" value="Primate_lentivir_Gag_pol-like"/>
</dbReference>
<evidence type="ECO:0000259" key="2">
    <source>
        <dbReference type="Pfam" id="PF19317"/>
    </source>
</evidence>
<dbReference type="InterPro" id="IPR008919">
    <property type="entry name" value="Retrov_capsid_N"/>
</dbReference>
<protein>
    <submittedName>
        <fullName evidence="3">GAK8 protein</fullName>
    </submittedName>
</protein>
<dbReference type="InterPro" id="IPR045345">
    <property type="entry name" value="Gag_p24_C"/>
</dbReference>
<evidence type="ECO:0000256" key="1">
    <source>
        <dbReference type="SAM" id="MobiDB-lite"/>
    </source>
</evidence>
<dbReference type="PANTHER" id="PTHR40389">
    <property type="entry name" value="ENDOGENOUS RETROVIRUS GROUP K MEMBER 24 GAG POLYPROTEIN-RELATED"/>
    <property type="match status" value="1"/>
</dbReference>
<dbReference type="GO" id="GO:0016032">
    <property type="term" value="P:viral process"/>
    <property type="evidence" value="ECO:0007669"/>
    <property type="project" value="InterPro"/>
</dbReference>
<dbReference type="EMBL" id="VZRT01001758">
    <property type="protein sequence ID" value="NWW37369.1"/>
    <property type="molecule type" value="Genomic_DNA"/>
</dbReference>
<dbReference type="Gene3D" id="1.10.375.10">
    <property type="entry name" value="Human Immunodeficiency Virus Type 1 Capsid Protein"/>
    <property type="match status" value="1"/>
</dbReference>